<evidence type="ECO:0000256" key="2">
    <source>
        <dbReference type="ARBA" id="ARBA00022643"/>
    </source>
</evidence>
<proteinExistence type="predicted"/>
<reference evidence="5 6" key="1">
    <citation type="journal article" date="2019" name="Int. J. Syst. Evol. Microbiol.">
        <title>The Global Catalogue of Microorganisms (GCM) 10K type strain sequencing project: providing services to taxonomists for standard genome sequencing and annotation.</title>
        <authorList>
            <consortium name="The Broad Institute Genomics Platform"/>
            <consortium name="The Broad Institute Genome Sequencing Center for Infectious Disease"/>
            <person name="Wu L."/>
            <person name="Ma J."/>
        </authorList>
    </citation>
    <scope>NUCLEOTIDE SEQUENCE [LARGE SCALE GENOMIC DNA]</scope>
    <source>
        <strain evidence="5 6">CGMCC 1.15824</strain>
    </source>
</reference>
<dbReference type="SUPFAM" id="SSF51412">
    <property type="entry name" value="Inosine monophosphate dehydrogenase (IMPDH)"/>
    <property type="match status" value="1"/>
</dbReference>
<dbReference type="PANTHER" id="PTHR32332:SF20">
    <property type="entry name" value="2-NITROPROPANE DIOXYGENASE-LIKE PROTEIN"/>
    <property type="match status" value="1"/>
</dbReference>
<dbReference type="Pfam" id="PF03060">
    <property type="entry name" value="NMO"/>
    <property type="match status" value="1"/>
</dbReference>
<dbReference type="EMBL" id="JBHSJG010000024">
    <property type="protein sequence ID" value="MFC4987402.1"/>
    <property type="molecule type" value="Genomic_DNA"/>
</dbReference>
<evidence type="ECO:0000313" key="5">
    <source>
        <dbReference type="EMBL" id="MFC4987402.1"/>
    </source>
</evidence>
<accession>A0ABD5QCI7</accession>
<name>A0ABD5QCI7_9EURY</name>
<dbReference type="Gene3D" id="3.20.20.70">
    <property type="entry name" value="Aldolase class I"/>
    <property type="match status" value="1"/>
</dbReference>
<keyword evidence="3 5" id="KW-0560">Oxidoreductase</keyword>
<sequence length="343" mass="35819">MSVLETTLCSQLSIESPIVQAPIGSVTCPELAAAVSNAGGLGMLAVTWRDIDETRAVVRETRNRTDEPFGVNLVLDPETAEIPTEEHLNVCLDAGVPIVSLSFGAAKPYVERIHEAEATVMQSVGSAAAARAAVDAGVDVIVAQGWEAGGHIQSEVATLPLVPRVVDAVPETPVIAAGEIADGRGIAAVLTLGAAGAWLGTRFVATNEAAAHEQYKQRITEATETETAHTELFDKGWPGTPHRTLRNSTIAQWEQAERPPPGQRPNETEKIAESASGKPLERYGDDPPLPDTQGNVEAMALYTGQSAGLVNGLPAADTVVNGLTAEAINAIETMAETAPGSQS</sequence>
<keyword evidence="6" id="KW-1185">Reference proteome</keyword>
<dbReference type="InterPro" id="IPR004136">
    <property type="entry name" value="NMO"/>
</dbReference>
<dbReference type="CDD" id="cd04730">
    <property type="entry name" value="NPD_like"/>
    <property type="match status" value="1"/>
</dbReference>
<dbReference type="Proteomes" id="UP001595925">
    <property type="component" value="Unassembled WGS sequence"/>
</dbReference>
<dbReference type="PANTHER" id="PTHR32332">
    <property type="entry name" value="2-NITROPROPANE DIOXYGENASE"/>
    <property type="match status" value="1"/>
</dbReference>
<dbReference type="AlphaFoldDB" id="A0ABD5QCI7"/>
<gene>
    <name evidence="5" type="ORF">ACFPFO_06430</name>
</gene>
<dbReference type="EC" id="1.13.12.-" evidence="5"/>
<evidence type="ECO:0000256" key="1">
    <source>
        <dbReference type="ARBA" id="ARBA00022630"/>
    </source>
</evidence>
<keyword evidence="1" id="KW-0285">Flavoprotein</keyword>
<evidence type="ECO:0000313" key="6">
    <source>
        <dbReference type="Proteomes" id="UP001595925"/>
    </source>
</evidence>
<evidence type="ECO:0000256" key="4">
    <source>
        <dbReference type="SAM" id="MobiDB-lite"/>
    </source>
</evidence>
<comment type="caution">
    <text evidence="5">The sequence shown here is derived from an EMBL/GenBank/DDBJ whole genome shotgun (WGS) entry which is preliminary data.</text>
</comment>
<evidence type="ECO:0000256" key="3">
    <source>
        <dbReference type="ARBA" id="ARBA00023002"/>
    </source>
</evidence>
<keyword evidence="2" id="KW-0288">FMN</keyword>
<feature type="region of interest" description="Disordered" evidence="4">
    <location>
        <begin position="251"/>
        <end position="294"/>
    </location>
</feature>
<protein>
    <submittedName>
        <fullName evidence="5">NAD(P)H-dependent flavin oxidoreductase</fullName>
        <ecNumber evidence="5">1.13.12.-</ecNumber>
    </submittedName>
</protein>
<dbReference type="RefSeq" id="WP_224829729.1">
    <property type="nucleotide sequence ID" value="NZ_JAIVEF010000025.1"/>
</dbReference>
<dbReference type="GO" id="GO:0016491">
    <property type="term" value="F:oxidoreductase activity"/>
    <property type="evidence" value="ECO:0007669"/>
    <property type="project" value="UniProtKB-KW"/>
</dbReference>
<organism evidence="5 6">
    <name type="scientific">Saliphagus infecundisoli</name>
    <dbReference type="NCBI Taxonomy" id="1849069"/>
    <lineage>
        <taxon>Archaea</taxon>
        <taxon>Methanobacteriati</taxon>
        <taxon>Methanobacteriota</taxon>
        <taxon>Stenosarchaea group</taxon>
        <taxon>Halobacteria</taxon>
        <taxon>Halobacteriales</taxon>
        <taxon>Natrialbaceae</taxon>
        <taxon>Saliphagus</taxon>
    </lineage>
</organism>
<dbReference type="InterPro" id="IPR013785">
    <property type="entry name" value="Aldolase_TIM"/>
</dbReference>